<gene>
    <name evidence="2" type="ORF">S03H2_03287</name>
</gene>
<keyword evidence="1" id="KW-0472">Membrane</keyword>
<dbReference type="EMBL" id="BARU01001200">
    <property type="protein sequence ID" value="GAH30102.1"/>
    <property type="molecule type" value="Genomic_DNA"/>
</dbReference>
<evidence type="ECO:0000256" key="1">
    <source>
        <dbReference type="SAM" id="Phobius"/>
    </source>
</evidence>
<evidence type="ECO:0000313" key="2">
    <source>
        <dbReference type="EMBL" id="GAH30102.1"/>
    </source>
</evidence>
<keyword evidence="1" id="KW-1133">Transmembrane helix</keyword>
<reference evidence="2" key="1">
    <citation type="journal article" date="2014" name="Front. Microbiol.">
        <title>High frequency of phylogenetically diverse reductive dehalogenase-homologous genes in deep subseafloor sedimentary metagenomes.</title>
        <authorList>
            <person name="Kawai M."/>
            <person name="Futagami T."/>
            <person name="Toyoda A."/>
            <person name="Takaki Y."/>
            <person name="Nishi S."/>
            <person name="Hori S."/>
            <person name="Arai W."/>
            <person name="Tsubouchi T."/>
            <person name="Morono Y."/>
            <person name="Uchiyama I."/>
            <person name="Ito T."/>
            <person name="Fujiyama A."/>
            <person name="Inagaki F."/>
            <person name="Takami H."/>
        </authorList>
    </citation>
    <scope>NUCLEOTIDE SEQUENCE</scope>
    <source>
        <strain evidence="2">Expedition CK06-06</strain>
    </source>
</reference>
<comment type="caution">
    <text evidence="2">The sequence shown here is derived from an EMBL/GenBank/DDBJ whole genome shotgun (WGS) entry which is preliminary data.</text>
</comment>
<feature type="non-terminal residue" evidence="2">
    <location>
        <position position="1"/>
    </location>
</feature>
<dbReference type="AlphaFoldDB" id="X1EBX7"/>
<protein>
    <submittedName>
        <fullName evidence="2">Uncharacterized protein</fullName>
    </submittedName>
</protein>
<proteinExistence type="predicted"/>
<accession>X1EBX7</accession>
<keyword evidence="1" id="KW-0812">Transmembrane</keyword>
<sequence>YQAAFTKLYENKSLKTSQIQKLTPQMPKWGFDVVIPVIYTITYIAIP</sequence>
<organism evidence="2">
    <name type="scientific">marine sediment metagenome</name>
    <dbReference type="NCBI Taxonomy" id="412755"/>
    <lineage>
        <taxon>unclassified sequences</taxon>
        <taxon>metagenomes</taxon>
        <taxon>ecological metagenomes</taxon>
    </lineage>
</organism>
<name>X1EBX7_9ZZZZ</name>
<feature type="transmembrane region" description="Helical" evidence="1">
    <location>
        <begin position="29"/>
        <end position="46"/>
    </location>
</feature>